<feature type="coiled-coil region" evidence="1">
    <location>
        <begin position="8"/>
        <end position="53"/>
    </location>
</feature>
<name>A0A834XM99_APHGI</name>
<proteinExistence type="predicted"/>
<reference evidence="2 3" key="1">
    <citation type="submission" date="2020-08" db="EMBL/GenBank/DDBJ databases">
        <title>Aphidius gifuensis genome sequencing and assembly.</title>
        <authorList>
            <person name="Du Z."/>
        </authorList>
    </citation>
    <scope>NUCLEOTIDE SEQUENCE [LARGE SCALE GENOMIC DNA]</scope>
    <source>
        <strain evidence="2">YNYX2018</strain>
        <tissue evidence="2">Adults</tissue>
    </source>
</reference>
<dbReference type="EMBL" id="JACMRX010000005">
    <property type="protein sequence ID" value="KAF7989565.1"/>
    <property type="molecule type" value="Genomic_DNA"/>
</dbReference>
<protein>
    <submittedName>
        <fullName evidence="2">Uncharacterized protein</fullName>
    </submittedName>
</protein>
<evidence type="ECO:0000256" key="1">
    <source>
        <dbReference type="SAM" id="Coils"/>
    </source>
</evidence>
<comment type="caution">
    <text evidence="2">The sequence shown here is derived from an EMBL/GenBank/DDBJ whole genome shotgun (WGS) entry which is preliminary data.</text>
</comment>
<dbReference type="Proteomes" id="UP000639338">
    <property type="component" value="Unassembled WGS sequence"/>
</dbReference>
<keyword evidence="3" id="KW-1185">Reference proteome</keyword>
<organism evidence="2 3">
    <name type="scientific">Aphidius gifuensis</name>
    <name type="common">Parasitoid wasp</name>
    <dbReference type="NCBI Taxonomy" id="684658"/>
    <lineage>
        <taxon>Eukaryota</taxon>
        <taxon>Metazoa</taxon>
        <taxon>Ecdysozoa</taxon>
        <taxon>Arthropoda</taxon>
        <taxon>Hexapoda</taxon>
        <taxon>Insecta</taxon>
        <taxon>Pterygota</taxon>
        <taxon>Neoptera</taxon>
        <taxon>Endopterygota</taxon>
        <taxon>Hymenoptera</taxon>
        <taxon>Apocrita</taxon>
        <taxon>Ichneumonoidea</taxon>
        <taxon>Braconidae</taxon>
        <taxon>Aphidiinae</taxon>
        <taxon>Aphidius</taxon>
    </lineage>
</organism>
<dbReference type="OrthoDB" id="7549823at2759"/>
<keyword evidence="1" id="KW-0175">Coiled coil</keyword>
<evidence type="ECO:0000313" key="2">
    <source>
        <dbReference type="EMBL" id="KAF7989565.1"/>
    </source>
</evidence>
<dbReference type="AlphaFoldDB" id="A0A834XM99"/>
<accession>A0A834XM99</accession>
<evidence type="ECO:0000313" key="3">
    <source>
        <dbReference type="Proteomes" id="UP000639338"/>
    </source>
</evidence>
<sequence length="179" mass="20711">MSELEVFLNNLQIEKEYQEKEAIRLRNSRLDELEDFQQQINKLKDEKQLYIETINKNLTLITSNKKSLQKVVEETVEEHGLPISSACRTKALNFFSTAAKFINDSQKYNFYSGENAKDVTEIAELLQLSNENSIKEISNFKNKVEEIRSVNQCSRLLNDYSSLQGSQGEKSQLDESIFD</sequence>
<gene>
    <name evidence="2" type="ORF">HCN44_008239</name>
</gene>